<name>A0A1W1H626_9BACT</name>
<dbReference type="PANTHER" id="PTHR43644:SF1">
    <property type="entry name" value="NAD(P)H-FLAVIN REDUCTASE"/>
    <property type="match status" value="1"/>
</dbReference>
<keyword evidence="13" id="KW-0479">Metal-binding</keyword>
<dbReference type="Proteomes" id="UP000191931">
    <property type="component" value="Unassembled WGS sequence"/>
</dbReference>
<evidence type="ECO:0000256" key="10">
    <source>
        <dbReference type="ARBA" id="ARBA00022519"/>
    </source>
</evidence>
<dbReference type="InterPro" id="IPR001433">
    <property type="entry name" value="OxRdtase_FAD/NAD-bd"/>
</dbReference>
<evidence type="ECO:0000256" key="9">
    <source>
        <dbReference type="ARBA" id="ARBA00022475"/>
    </source>
</evidence>
<evidence type="ECO:0000256" key="3">
    <source>
        <dbReference type="ARBA" id="ARBA00004533"/>
    </source>
</evidence>
<keyword evidence="20" id="KW-0406">Ion transport</keyword>
<keyword evidence="22" id="KW-0472">Membrane</keyword>
<evidence type="ECO:0000256" key="23">
    <source>
        <dbReference type="ARBA" id="ARBA00023201"/>
    </source>
</evidence>
<organism evidence="29 30">
    <name type="scientific">Desulfamplus magnetovallimortis</name>
    <dbReference type="NCBI Taxonomy" id="1246637"/>
    <lineage>
        <taxon>Bacteria</taxon>
        <taxon>Pseudomonadati</taxon>
        <taxon>Thermodesulfobacteriota</taxon>
        <taxon>Desulfobacteria</taxon>
        <taxon>Desulfobacterales</taxon>
        <taxon>Desulfobacteraceae</taxon>
        <taxon>Desulfamplus</taxon>
    </lineage>
</organism>
<evidence type="ECO:0000256" key="2">
    <source>
        <dbReference type="ARBA" id="ARBA00002972"/>
    </source>
</evidence>
<dbReference type="Gene3D" id="3.10.20.30">
    <property type="match status" value="1"/>
</dbReference>
<evidence type="ECO:0000256" key="7">
    <source>
        <dbReference type="ARBA" id="ARBA00019729"/>
    </source>
</evidence>
<keyword evidence="16" id="KW-0408">Iron</keyword>
<dbReference type="GO" id="GO:0046872">
    <property type="term" value="F:metal ion binding"/>
    <property type="evidence" value="ECO:0007669"/>
    <property type="project" value="UniProtKB-KW"/>
</dbReference>
<dbReference type="PROSITE" id="PS51384">
    <property type="entry name" value="FAD_FR"/>
    <property type="match status" value="1"/>
</dbReference>
<dbReference type="GO" id="GO:0005886">
    <property type="term" value="C:plasma membrane"/>
    <property type="evidence" value="ECO:0007669"/>
    <property type="project" value="UniProtKB-SubCell"/>
</dbReference>
<dbReference type="AlphaFoldDB" id="A0A1W1H626"/>
<evidence type="ECO:0000259" key="27">
    <source>
        <dbReference type="PROSITE" id="PS51085"/>
    </source>
</evidence>
<evidence type="ECO:0000256" key="17">
    <source>
        <dbReference type="ARBA" id="ARBA00023014"/>
    </source>
</evidence>
<keyword evidence="9" id="KW-1003">Cell membrane</keyword>
<evidence type="ECO:0000256" key="15">
    <source>
        <dbReference type="ARBA" id="ARBA00022967"/>
    </source>
</evidence>
<dbReference type="Pfam" id="PF00970">
    <property type="entry name" value="FAD_binding_6"/>
    <property type="match status" value="1"/>
</dbReference>
<comment type="subcellular location">
    <subcellularLocation>
        <location evidence="3">Cell inner membrane</location>
    </subcellularLocation>
</comment>
<proteinExistence type="inferred from homology"/>
<keyword evidence="14" id="KW-0274">FAD</keyword>
<comment type="similarity">
    <text evidence="4">Belongs to the NqrF family.</text>
</comment>
<evidence type="ECO:0000256" key="21">
    <source>
        <dbReference type="ARBA" id="ARBA00023075"/>
    </source>
</evidence>
<keyword evidence="10" id="KW-0997">Cell inner membrane</keyword>
<dbReference type="InterPro" id="IPR001041">
    <property type="entry name" value="2Fe-2S_ferredoxin-type"/>
</dbReference>
<accession>A0A1W1H626</accession>
<dbReference type="NCBIfam" id="TIGR01941">
    <property type="entry name" value="nqrF"/>
    <property type="match status" value="1"/>
</dbReference>
<evidence type="ECO:0000256" key="25">
    <source>
        <dbReference type="ARBA" id="ARBA00030787"/>
    </source>
</evidence>
<dbReference type="GO" id="GO:0051537">
    <property type="term" value="F:2 iron, 2 sulfur cluster binding"/>
    <property type="evidence" value="ECO:0007669"/>
    <property type="project" value="UniProtKB-KW"/>
</dbReference>
<evidence type="ECO:0000256" key="13">
    <source>
        <dbReference type="ARBA" id="ARBA00022723"/>
    </source>
</evidence>
<evidence type="ECO:0000259" key="28">
    <source>
        <dbReference type="PROSITE" id="PS51384"/>
    </source>
</evidence>
<evidence type="ECO:0000256" key="5">
    <source>
        <dbReference type="ARBA" id="ARBA00011309"/>
    </source>
</evidence>
<evidence type="ECO:0000256" key="18">
    <source>
        <dbReference type="ARBA" id="ARBA00023027"/>
    </source>
</evidence>
<comment type="cofactor">
    <cofactor evidence="1">
        <name>FAD</name>
        <dbReference type="ChEBI" id="CHEBI:57692"/>
    </cofactor>
</comment>
<keyword evidence="8" id="KW-0813">Transport</keyword>
<comment type="subunit">
    <text evidence="5">Composed of six subunits; NqrA, NqrB, NqrC, NqrD, NqrE and NqrF.</text>
</comment>
<keyword evidence="21" id="KW-0830">Ubiquinone</keyword>
<keyword evidence="30" id="KW-1185">Reference proteome</keyword>
<feature type="domain" description="2Fe-2S ferredoxin-type" evidence="27">
    <location>
        <begin position="34"/>
        <end position="126"/>
    </location>
</feature>
<dbReference type="OrthoDB" id="9806195at2"/>
<keyword evidence="15" id="KW-1278">Translocase</keyword>
<keyword evidence="17" id="KW-0411">Iron-sulfur</keyword>
<keyword evidence="11" id="KW-0285">Flavoprotein</keyword>
<dbReference type="InterPro" id="IPR017938">
    <property type="entry name" value="Riboflavin_synthase-like_b-brl"/>
</dbReference>
<evidence type="ECO:0000256" key="1">
    <source>
        <dbReference type="ARBA" id="ARBA00001974"/>
    </source>
</evidence>
<dbReference type="RefSeq" id="WP_080804269.1">
    <property type="nucleotide sequence ID" value="NZ_LT828546.1"/>
</dbReference>
<dbReference type="EC" id="7.2.1.1" evidence="6"/>
<comment type="catalytic activity">
    <reaction evidence="26">
        <text>a ubiquinone + n Na(+)(in) + NADH + H(+) = a ubiquinol + n Na(+)(out) + NAD(+)</text>
        <dbReference type="Rhea" id="RHEA:47748"/>
        <dbReference type="Rhea" id="RHEA-COMP:9565"/>
        <dbReference type="Rhea" id="RHEA-COMP:9566"/>
        <dbReference type="ChEBI" id="CHEBI:15378"/>
        <dbReference type="ChEBI" id="CHEBI:16389"/>
        <dbReference type="ChEBI" id="CHEBI:17976"/>
        <dbReference type="ChEBI" id="CHEBI:29101"/>
        <dbReference type="ChEBI" id="CHEBI:57540"/>
        <dbReference type="ChEBI" id="CHEBI:57945"/>
        <dbReference type="EC" id="7.2.1.1"/>
    </reaction>
</comment>
<dbReference type="SUPFAM" id="SSF63380">
    <property type="entry name" value="Riboflavin synthase domain-like"/>
    <property type="match status" value="1"/>
</dbReference>
<keyword evidence="19" id="KW-0915">Sodium</keyword>
<evidence type="ECO:0000256" key="24">
    <source>
        <dbReference type="ARBA" id="ARBA00030032"/>
    </source>
</evidence>
<evidence type="ECO:0000313" key="29">
    <source>
        <dbReference type="EMBL" id="SLM27818.1"/>
    </source>
</evidence>
<dbReference type="STRING" id="1246637.MTBBW1_1140008"/>
<dbReference type="Pfam" id="PF00111">
    <property type="entry name" value="Fer2"/>
    <property type="match status" value="1"/>
</dbReference>
<dbReference type="CDD" id="cd00207">
    <property type="entry name" value="fer2"/>
    <property type="match status" value="1"/>
</dbReference>
<dbReference type="InterPro" id="IPR039261">
    <property type="entry name" value="FNR_nucleotide-bd"/>
</dbReference>
<feature type="domain" description="FAD-binding FR-type" evidence="28">
    <location>
        <begin position="129"/>
        <end position="267"/>
    </location>
</feature>
<dbReference type="GO" id="GO:0016655">
    <property type="term" value="F:oxidoreductase activity, acting on NAD(P)H, quinone or similar compound as acceptor"/>
    <property type="evidence" value="ECO:0007669"/>
    <property type="project" value="InterPro"/>
</dbReference>
<keyword evidence="12" id="KW-0001">2Fe-2S</keyword>
<dbReference type="CDD" id="cd06188">
    <property type="entry name" value="NADH_quinone_reductase"/>
    <property type="match status" value="1"/>
</dbReference>
<evidence type="ECO:0000256" key="26">
    <source>
        <dbReference type="ARBA" id="ARBA00048891"/>
    </source>
</evidence>
<dbReference type="PANTHER" id="PTHR43644">
    <property type="entry name" value="NA(+)-TRANSLOCATING NADH-QUINONE REDUCTASE SUBUNIT"/>
    <property type="match status" value="1"/>
</dbReference>
<evidence type="ECO:0000313" key="30">
    <source>
        <dbReference type="Proteomes" id="UP000191931"/>
    </source>
</evidence>
<dbReference type="InterPro" id="IPR017927">
    <property type="entry name" value="FAD-bd_FR_type"/>
</dbReference>
<protein>
    <recommendedName>
        <fullName evidence="7">Na(+)-translocating NADH-quinone reductase subunit F</fullName>
        <ecNumber evidence="6">7.2.1.1</ecNumber>
    </recommendedName>
    <alternativeName>
        <fullName evidence="25">NQR complex subunit F</fullName>
    </alternativeName>
    <alternativeName>
        <fullName evidence="24">NQR-1 subunit F</fullName>
    </alternativeName>
</protein>
<dbReference type="Gene3D" id="3.40.50.80">
    <property type="entry name" value="Nucleotide-binding domain of ferredoxin-NADP reductase (FNR) module"/>
    <property type="match status" value="1"/>
</dbReference>
<evidence type="ECO:0000256" key="20">
    <source>
        <dbReference type="ARBA" id="ARBA00023065"/>
    </source>
</evidence>
<reference evidence="29 30" key="1">
    <citation type="submission" date="2017-03" db="EMBL/GenBank/DDBJ databases">
        <authorList>
            <person name="Afonso C.L."/>
            <person name="Miller P.J."/>
            <person name="Scott M.A."/>
            <person name="Spackman E."/>
            <person name="Goraichik I."/>
            <person name="Dimitrov K.M."/>
            <person name="Suarez D.L."/>
            <person name="Swayne D.E."/>
        </authorList>
    </citation>
    <scope>NUCLEOTIDE SEQUENCE [LARGE SCALE GENOMIC DNA]</scope>
    <source>
        <strain evidence="29">PRJEB14757</strain>
    </source>
</reference>
<evidence type="ECO:0000256" key="22">
    <source>
        <dbReference type="ARBA" id="ARBA00023136"/>
    </source>
</evidence>
<evidence type="ECO:0000256" key="8">
    <source>
        <dbReference type="ARBA" id="ARBA00022448"/>
    </source>
</evidence>
<dbReference type="InterPro" id="IPR010205">
    <property type="entry name" value="NqrF"/>
</dbReference>
<dbReference type="SUPFAM" id="SSF54292">
    <property type="entry name" value="2Fe-2S ferredoxin-like"/>
    <property type="match status" value="1"/>
</dbReference>
<dbReference type="GO" id="GO:0006814">
    <property type="term" value="P:sodium ion transport"/>
    <property type="evidence" value="ECO:0007669"/>
    <property type="project" value="UniProtKB-KW"/>
</dbReference>
<keyword evidence="18" id="KW-0520">NAD</keyword>
<keyword evidence="23" id="KW-0739">Sodium transport</keyword>
<dbReference type="PROSITE" id="PS51085">
    <property type="entry name" value="2FE2S_FER_2"/>
    <property type="match status" value="1"/>
</dbReference>
<evidence type="ECO:0000256" key="4">
    <source>
        <dbReference type="ARBA" id="ARBA00005570"/>
    </source>
</evidence>
<gene>
    <name evidence="29" type="primary">nqrF</name>
    <name evidence="29" type="ORF">MTBBW1_1140008</name>
</gene>
<evidence type="ECO:0000256" key="12">
    <source>
        <dbReference type="ARBA" id="ARBA00022714"/>
    </source>
</evidence>
<dbReference type="InterPro" id="IPR012675">
    <property type="entry name" value="Beta-grasp_dom_sf"/>
</dbReference>
<dbReference type="Pfam" id="PF00175">
    <property type="entry name" value="NAD_binding_1"/>
    <property type="match status" value="1"/>
</dbReference>
<evidence type="ECO:0000256" key="16">
    <source>
        <dbReference type="ARBA" id="ARBA00023004"/>
    </source>
</evidence>
<keyword evidence="29" id="KW-0560">Oxidoreductase</keyword>
<dbReference type="InterPro" id="IPR036010">
    <property type="entry name" value="2Fe-2S_ferredoxin-like_sf"/>
</dbReference>
<evidence type="ECO:0000256" key="19">
    <source>
        <dbReference type="ARBA" id="ARBA00023053"/>
    </source>
</evidence>
<dbReference type="InterPro" id="IPR008333">
    <property type="entry name" value="Cbr1-like_FAD-bd_dom"/>
</dbReference>
<dbReference type="EMBL" id="FWEV01000018">
    <property type="protein sequence ID" value="SLM27818.1"/>
    <property type="molecule type" value="Genomic_DNA"/>
</dbReference>
<sequence length="404" mass="44307">MIYIISLAVFSVVIFLLVGMLLLVEARVATTGEKSVIINGDSTKSLKISGTPSLLAALGNNNIFLPSACGGSGSCGMCKCVVTSGGGAILPTELAHLTPGDKQIGKRLSCQLKVKNDLEIKVPESIFGITKFGAVVVSNNNISTYIKELVLKPDEPVAFRAGCYIQIDVPEYECCFKDFCIDSRFVSEWKKYNLMELTSSGISPGFRAYSLANPPHEKDVLKMTVKIATPPPGTLGIPPGFGSSYVFGLTPGDRVTVSGPYGDFFVKESEREKCFVGGGAGIAPLRSHVLDQLEGAKSNKRITFWYGARSIKDICYLDTFRRLEKSYPNFSYYVALSRPEPEDGEWDGFVGYVQNYLAENYLKEHDDPTEIEFYLCGPPMMVDGIVETLDSFGVDENMIFYDKF</sequence>
<evidence type="ECO:0000256" key="11">
    <source>
        <dbReference type="ARBA" id="ARBA00022630"/>
    </source>
</evidence>
<dbReference type="Gene3D" id="2.40.30.10">
    <property type="entry name" value="Translation factors"/>
    <property type="match status" value="1"/>
</dbReference>
<evidence type="ECO:0000256" key="14">
    <source>
        <dbReference type="ARBA" id="ARBA00022827"/>
    </source>
</evidence>
<dbReference type="SUPFAM" id="SSF52343">
    <property type="entry name" value="Ferredoxin reductase-like, C-terminal NADP-linked domain"/>
    <property type="match status" value="1"/>
</dbReference>
<comment type="function">
    <text evidence="2">NQR complex catalyzes the reduction of ubiquinone-1 to ubiquinol by two successive reactions, coupled with the transport of Na(+) ions from the cytoplasm to the periplasm. The first step is catalyzed by NqrF, which accepts electrons from NADH and reduces ubiquinone-1 to ubisemiquinone by a one-electron transfer pathway.</text>
</comment>
<evidence type="ECO:0000256" key="6">
    <source>
        <dbReference type="ARBA" id="ARBA00013099"/>
    </source>
</evidence>